<comment type="caution">
    <text evidence="1">The sequence shown here is derived from an EMBL/GenBank/DDBJ whole genome shotgun (WGS) entry which is preliminary data.</text>
</comment>
<reference evidence="1 2" key="1">
    <citation type="submission" date="2016-10" db="EMBL/GenBank/DDBJ databases">
        <title>Pseudoalteromonas amylolytica sp. nov., isolated from the surface seawater.</title>
        <authorList>
            <person name="Wu Y.-H."/>
            <person name="Cheng H."/>
            <person name="Jin X.-B."/>
            <person name="Wang C.-S."/>
            <person name="Xu X.-W."/>
        </authorList>
    </citation>
    <scope>NUCLEOTIDE SEQUENCE [LARGE SCALE GENOMIC DNA]</scope>
    <source>
        <strain evidence="1 2">JCM 12483</strain>
    </source>
</reference>
<protein>
    <submittedName>
        <fullName evidence="1">Uncharacterized protein</fullName>
    </submittedName>
</protein>
<dbReference type="AlphaFoldDB" id="A0A1S1NAH2"/>
<dbReference type="OrthoDB" id="6290859at2"/>
<accession>A0A1S1NAH2</accession>
<name>A0A1S1NAH2_9GAMM</name>
<proteinExistence type="predicted"/>
<dbReference type="RefSeq" id="WP_070991981.1">
    <property type="nucleotide sequence ID" value="NZ_MNAN01000031.1"/>
</dbReference>
<dbReference type="EMBL" id="MNAN01000031">
    <property type="protein sequence ID" value="OHU95287.1"/>
    <property type="molecule type" value="Genomic_DNA"/>
</dbReference>
<dbReference type="STRING" id="327939.BIW53_11250"/>
<dbReference type="Proteomes" id="UP000180253">
    <property type="component" value="Unassembled WGS sequence"/>
</dbReference>
<gene>
    <name evidence="1" type="ORF">BIW53_11250</name>
</gene>
<evidence type="ECO:0000313" key="2">
    <source>
        <dbReference type="Proteomes" id="UP000180253"/>
    </source>
</evidence>
<evidence type="ECO:0000313" key="1">
    <source>
        <dbReference type="EMBL" id="OHU95287.1"/>
    </source>
</evidence>
<organism evidence="1 2">
    <name type="scientific">Pseudoalteromonas byunsanensis</name>
    <dbReference type="NCBI Taxonomy" id="327939"/>
    <lineage>
        <taxon>Bacteria</taxon>
        <taxon>Pseudomonadati</taxon>
        <taxon>Pseudomonadota</taxon>
        <taxon>Gammaproteobacteria</taxon>
        <taxon>Alteromonadales</taxon>
        <taxon>Pseudoalteromonadaceae</taxon>
        <taxon>Pseudoalteromonas</taxon>
    </lineage>
</organism>
<keyword evidence="2" id="KW-1185">Reference proteome</keyword>
<sequence>MKNLLILCGSVIAALCWVAQVVFSSFPDIDDKEMALADVSITHEKPLDIAALSKNLGVDFIDLNAKKANLPKSTEVKLSLNAIYTSGDVAVARVKVSHNNRDETLNIRAGDAFYQFRVEKVDVSSIVLITEDKNTETVQLKMFKPQTVSIETSETNGEV</sequence>